<dbReference type="AlphaFoldDB" id="A0A0P6W6L5"/>
<dbReference type="InterPro" id="IPR018392">
    <property type="entry name" value="LysM"/>
</dbReference>
<dbReference type="CDD" id="cd00118">
    <property type="entry name" value="LysM"/>
    <property type="match status" value="1"/>
</dbReference>
<gene>
    <name evidence="3" type="ORF">AM506_01455</name>
</gene>
<keyword evidence="1" id="KW-0732">Signal</keyword>
<dbReference type="InterPro" id="IPR011105">
    <property type="entry name" value="Cell_wall_hydrolase_SleB"/>
</dbReference>
<reference evidence="3 4" key="1">
    <citation type="submission" date="2015-08" db="EMBL/GenBank/DDBJ databases">
        <title>Draft Genome Sequence of Bacillus vietnamensis UCD-SED5.</title>
        <authorList>
            <person name="Lee R.D."/>
            <person name="Jospin G."/>
            <person name="Lang J.M."/>
            <person name="Coil D.A."/>
            <person name="Eisen J.A."/>
        </authorList>
    </citation>
    <scope>NUCLEOTIDE SEQUENCE [LARGE SCALE GENOMIC DNA]</scope>
    <source>
        <strain evidence="3 4">UCD-SED5</strain>
    </source>
</reference>
<feature type="chain" id="PRO_5006132149" evidence="1">
    <location>
        <begin position="25"/>
        <end position="196"/>
    </location>
</feature>
<evidence type="ECO:0000313" key="4">
    <source>
        <dbReference type="Proteomes" id="UP000050398"/>
    </source>
</evidence>
<dbReference type="InterPro" id="IPR042047">
    <property type="entry name" value="SleB_dom1"/>
</dbReference>
<dbReference type="Pfam" id="PF07486">
    <property type="entry name" value="Hydrolase_2"/>
    <property type="match status" value="1"/>
</dbReference>
<feature type="domain" description="LysM" evidence="2">
    <location>
        <begin position="27"/>
        <end position="70"/>
    </location>
</feature>
<dbReference type="OrthoDB" id="9785345at2"/>
<dbReference type="Pfam" id="PF01476">
    <property type="entry name" value="LysM"/>
    <property type="match status" value="1"/>
</dbReference>
<sequence>MIKKSFILGIAALSFVTFSTQTFAAGDMYNVEKGESLWDIGKEKSVSVIQLKEANNLKSNEIHPGQTIEIPDNNVTKEDRELLAKLVHAEAKGEPYAGKVAVATVVLNRVDSTEFPDTIKNVIYQVSNGHFAFSPVQNGQINQAPSQEARDAVQEALAFRGQGKGSLFFYNPVTSTSDWITNRETLLTIGKHRFAK</sequence>
<dbReference type="PATRIC" id="fig|218284.4.peg.304"/>
<dbReference type="SMART" id="SM00257">
    <property type="entry name" value="LysM"/>
    <property type="match status" value="1"/>
</dbReference>
<dbReference type="Gene3D" id="3.10.350.10">
    <property type="entry name" value="LysM domain"/>
    <property type="match status" value="1"/>
</dbReference>
<accession>A0A0P6W6L5</accession>
<evidence type="ECO:0000313" key="3">
    <source>
        <dbReference type="EMBL" id="KPL61325.1"/>
    </source>
</evidence>
<protein>
    <submittedName>
        <fullName evidence="3">Peptidoglycan-binding protein</fullName>
    </submittedName>
</protein>
<dbReference type="EMBL" id="LIXZ01000001">
    <property type="protein sequence ID" value="KPL61325.1"/>
    <property type="molecule type" value="Genomic_DNA"/>
</dbReference>
<dbReference type="Gene3D" id="6.20.240.60">
    <property type="match status" value="1"/>
</dbReference>
<name>A0A0P6W6L5_9BACI</name>
<comment type="caution">
    <text evidence="3">The sequence shown here is derived from an EMBL/GenBank/DDBJ whole genome shotgun (WGS) entry which is preliminary data.</text>
</comment>
<dbReference type="Gene3D" id="1.10.10.2520">
    <property type="entry name" value="Cell wall hydrolase SleB, domain 1"/>
    <property type="match status" value="1"/>
</dbReference>
<dbReference type="SUPFAM" id="SSF54106">
    <property type="entry name" value="LysM domain"/>
    <property type="match status" value="1"/>
</dbReference>
<evidence type="ECO:0000256" key="1">
    <source>
        <dbReference type="SAM" id="SignalP"/>
    </source>
</evidence>
<organism evidence="3 4">
    <name type="scientific">Rossellomorea vietnamensis</name>
    <dbReference type="NCBI Taxonomy" id="218284"/>
    <lineage>
        <taxon>Bacteria</taxon>
        <taxon>Bacillati</taxon>
        <taxon>Bacillota</taxon>
        <taxon>Bacilli</taxon>
        <taxon>Bacillales</taxon>
        <taxon>Bacillaceae</taxon>
        <taxon>Rossellomorea</taxon>
    </lineage>
</organism>
<dbReference type="GO" id="GO:0016787">
    <property type="term" value="F:hydrolase activity"/>
    <property type="evidence" value="ECO:0007669"/>
    <property type="project" value="InterPro"/>
</dbReference>
<dbReference type="InterPro" id="IPR036779">
    <property type="entry name" value="LysM_dom_sf"/>
</dbReference>
<dbReference type="PROSITE" id="PS51782">
    <property type="entry name" value="LYSM"/>
    <property type="match status" value="1"/>
</dbReference>
<feature type="signal peptide" evidence="1">
    <location>
        <begin position="1"/>
        <end position="24"/>
    </location>
</feature>
<proteinExistence type="predicted"/>
<dbReference type="RefSeq" id="WP_060670082.1">
    <property type="nucleotide sequence ID" value="NZ_LIXZ01000001.1"/>
</dbReference>
<dbReference type="eggNOG" id="COG3773">
    <property type="taxonomic scope" value="Bacteria"/>
</dbReference>
<dbReference type="Proteomes" id="UP000050398">
    <property type="component" value="Unassembled WGS sequence"/>
</dbReference>
<evidence type="ECO:0000259" key="2">
    <source>
        <dbReference type="PROSITE" id="PS51782"/>
    </source>
</evidence>